<organism evidence="1 2">
    <name type="scientific">Arabidopsis thaliana</name>
    <name type="common">Mouse-ear cress</name>
    <dbReference type="NCBI Taxonomy" id="3702"/>
    <lineage>
        <taxon>Eukaryota</taxon>
        <taxon>Viridiplantae</taxon>
        <taxon>Streptophyta</taxon>
        <taxon>Embryophyta</taxon>
        <taxon>Tracheophyta</taxon>
        <taxon>Spermatophyta</taxon>
        <taxon>Magnoliopsida</taxon>
        <taxon>eudicotyledons</taxon>
        <taxon>Gunneridae</taxon>
        <taxon>Pentapetalae</taxon>
        <taxon>rosids</taxon>
        <taxon>malvids</taxon>
        <taxon>Brassicales</taxon>
        <taxon>Brassicaceae</taxon>
        <taxon>Camelineae</taxon>
        <taxon>Arabidopsis</taxon>
    </lineage>
</organism>
<gene>
    <name evidence="1" type="ORF">C24_LOCUS24602</name>
</gene>
<reference evidence="1 2" key="1">
    <citation type="submission" date="2019-12" db="EMBL/GenBank/DDBJ databases">
        <authorList>
            <person name="Jiao W.-B."/>
            <person name="Schneeberger K."/>
        </authorList>
    </citation>
    <scope>NUCLEOTIDE SEQUENCE [LARGE SCALE GENOMIC DNA]</scope>
    <source>
        <strain evidence="2">cv. C24</strain>
    </source>
</reference>
<evidence type="ECO:0000313" key="2">
    <source>
        <dbReference type="Proteomes" id="UP000434276"/>
    </source>
</evidence>
<proteinExistence type="predicted"/>
<dbReference type="Proteomes" id="UP000434276">
    <property type="component" value="Unassembled WGS sequence"/>
</dbReference>
<accession>A0A5S9YBL2</accession>
<name>A0A5S9YBL2_ARATH</name>
<sequence>MNINLKEAEDYYEWGLWEINGSPSFLHKGSLQDSFHGSMQYGSKETFLSNLAVIGSSVGD</sequence>
<dbReference type="EMBL" id="CACSHJ010000096">
    <property type="protein sequence ID" value="CAA0407755.1"/>
    <property type="molecule type" value="Genomic_DNA"/>
</dbReference>
<evidence type="ECO:0000313" key="1">
    <source>
        <dbReference type="EMBL" id="CAA0407755.1"/>
    </source>
</evidence>
<dbReference type="AlphaFoldDB" id="A0A5S9YBL2"/>
<protein>
    <submittedName>
        <fullName evidence="1">Uncharacterized protein</fullName>
    </submittedName>
</protein>